<sequence>MEFSLEIPLASMDKKGTIVFAKHREIYIGSAADKGTGVERPRWGFERHPWVFRHLLTTCDFYPESLEHSPDDKSVVVCGDGKYINIKNSLPHKVASSGSALEFVLSSKGGHAVKGDSSQIEIFNKNFEVRDSFLHFPFF</sequence>
<dbReference type="GeneID" id="104743989"/>
<keyword evidence="1" id="KW-1185">Reference proteome</keyword>
<reference evidence="2" key="2">
    <citation type="submission" date="2025-08" db="UniProtKB">
        <authorList>
            <consortium name="RefSeq"/>
        </authorList>
    </citation>
    <scope>IDENTIFICATION</scope>
    <source>
        <tissue evidence="2">Leaf</tissue>
    </source>
</reference>
<dbReference type="Proteomes" id="UP000694864">
    <property type="component" value="Chromosome 14"/>
</dbReference>
<dbReference type="RefSeq" id="XP_010463322.2">
    <property type="nucleotide sequence ID" value="XM_010465020.2"/>
</dbReference>
<reference evidence="1" key="1">
    <citation type="journal article" date="2014" name="Nat. Commun.">
        <title>The emerging biofuel crop Camelina sativa retains a highly undifferentiated hexaploid genome structure.</title>
        <authorList>
            <person name="Kagale S."/>
            <person name="Koh C."/>
            <person name="Nixon J."/>
            <person name="Bollina V."/>
            <person name="Clarke W.E."/>
            <person name="Tuteja R."/>
            <person name="Spillane C."/>
            <person name="Robinson S.J."/>
            <person name="Links M.G."/>
            <person name="Clarke C."/>
            <person name="Higgins E.E."/>
            <person name="Huebert T."/>
            <person name="Sharpe A.G."/>
            <person name="Parkin I.A."/>
        </authorList>
    </citation>
    <scope>NUCLEOTIDE SEQUENCE [LARGE SCALE GENOMIC DNA]</scope>
    <source>
        <strain evidence="1">cv. DH55</strain>
    </source>
</reference>
<evidence type="ECO:0000313" key="1">
    <source>
        <dbReference type="Proteomes" id="UP000694864"/>
    </source>
</evidence>
<protein>
    <submittedName>
        <fullName evidence="2">Coatomer subunit beta'-3-like</fullName>
    </submittedName>
</protein>
<gene>
    <name evidence="2" type="primary">LOC104743989</name>
</gene>
<accession>A0ABM0VYY8</accession>
<organism evidence="1 2">
    <name type="scientific">Camelina sativa</name>
    <name type="common">False flax</name>
    <name type="synonym">Myagrum sativum</name>
    <dbReference type="NCBI Taxonomy" id="90675"/>
    <lineage>
        <taxon>Eukaryota</taxon>
        <taxon>Viridiplantae</taxon>
        <taxon>Streptophyta</taxon>
        <taxon>Embryophyta</taxon>
        <taxon>Tracheophyta</taxon>
        <taxon>Spermatophyta</taxon>
        <taxon>Magnoliopsida</taxon>
        <taxon>eudicotyledons</taxon>
        <taxon>Gunneridae</taxon>
        <taxon>Pentapetalae</taxon>
        <taxon>rosids</taxon>
        <taxon>malvids</taxon>
        <taxon>Brassicales</taxon>
        <taxon>Brassicaceae</taxon>
        <taxon>Camelineae</taxon>
        <taxon>Camelina</taxon>
    </lineage>
</organism>
<feature type="non-terminal residue" evidence="2">
    <location>
        <position position="139"/>
    </location>
</feature>
<proteinExistence type="predicted"/>
<name>A0ABM0VYY8_CAMSA</name>
<evidence type="ECO:0000313" key="2">
    <source>
        <dbReference type="RefSeq" id="XP_010463322.2"/>
    </source>
</evidence>